<evidence type="ECO:0000313" key="9">
    <source>
        <dbReference type="Proteomes" id="UP000036449"/>
    </source>
</evidence>
<dbReference type="Pfam" id="PF00482">
    <property type="entry name" value="T2SSF"/>
    <property type="match status" value="1"/>
</dbReference>
<evidence type="ECO:0000256" key="1">
    <source>
        <dbReference type="ARBA" id="ARBA00004651"/>
    </source>
</evidence>
<dbReference type="GO" id="GO:0005886">
    <property type="term" value="C:plasma membrane"/>
    <property type="evidence" value="ECO:0007669"/>
    <property type="project" value="UniProtKB-SubCell"/>
</dbReference>
<evidence type="ECO:0000256" key="6">
    <source>
        <dbReference type="SAM" id="Phobius"/>
    </source>
</evidence>
<reference evidence="8 9" key="1">
    <citation type="submission" date="2015-03" db="EMBL/GenBank/DDBJ databases">
        <title>Genome sequencing of Methylobacterium tarhaniae DSM 25844.</title>
        <authorList>
            <person name="Chaudhry V."/>
            <person name="Patil P.B."/>
        </authorList>
    </citation>
    <scope>NUCLEOTIDE SEQUENCE [LARGE SCALE GENOMIC DNA]</scope>
    <source>
        <strain evidence="8 9">DSM 25844</strain>
    </source>
</reference>
<dbReference type="InterPro" id="IPR018076">
    <property type="entry name" value="T2SS_GspF_dom"/>
</dbReference>
<sequence length="322" mass="34699">MIDIQALIAAGLLAVSAVALTSAVVVPLLPGEARAAKRHQALIGQRQAAERVQSISRREQVAKSLKEIEDKETKARINLEMRLTQAGLAISKGRFYAFSAAGGLLAGLFGFLAGGDALLALGLAFAAGLGLPRWLLSYLRNRRMNRFILELPNAMDVIVRGIRSGLPVGDCLRIIAREAQEPVKSEFRAVIEAQALGISLADAVARLYERMPVPEANFFAIVIGIQEKSGGNLSEALGNLSRVLRDRRKMADKVKAMSMEAKASAAIIASLPFVVALLAYLTSPDYISLLWTTTIGQLALGGSALWMIIGVFVMSRMIRFDI</sequence>
<dbReference type="RefSeq" id="WP_048451192.1">
    <property type="nucleotide sequence ID" value="NZ_JBNNPJ010000149.1"/>
</dbReference>
<comment type="subcellular location">
    <subcellularLocation>
        <location evidence="1">Cell membrane</location>
        <topology evidence="1">Multi-pass membrane protein</topology>
    </subcellularLocation>
</comment>
<feature type="transmembrane region" description="Helical" evidence="6">
    <location>
        <begin position="263"/>
        <end position="283"/>
    </location>
</feature>
<evidence type="ECO:0000256" key="3">
    <source>
        <dbReference type="ARBA" id="ARBA00022692"/>
    </source>
</evidence>
<proteinExistence type="predicted"/>
<dbReference type="OrthoDB" id="9803381at2"/>
<accession>A0A0J6T872</accession>
<dbReference type="Proteomes" id="UP000036449">
    <property type="component" value="Unassembled WGS sequence"/>
</dbReference>
<feature type="transmembrane region" description="Helical" evidence="6">
    <location>
        <begin position="95"/>
        <end position="112"/>
    </location>
</feature>
<protein>
    <submittedName>
        <fullName evidence="8">Pilus assembly protein</fullName>
    </submittedName>
</protein>
<keyword evidence="5 6" id="KW-0472">Membrane</keyword>
<dbReference type="Gene3D" id="1.20.81.30">
    <property type="entry name" value="Type II secretion system (T2SS), domain F"/>
    <property type="match status" value="1"/>
</dbReference>
<keyword evidence="3 6" id="KW-0812">Transmembrane</keyword>
<dbReference type="PANTHER" id="PTHR35007">
    <property type="entry name" value="INTEGRAL MEMBRANE PROTEIN-RELATED"/>
    <property type="match status" value="1"/>
</dbReference>
<comment type="caution">
    <text evidence="8">The sequence shown here is derived from an EMBL/GenBank/DDBJ whole genome shotgun (WGS) entry which is preliminary data.</text>
</comment>
<keyword evidence="9" id="KW-1185">Reference proteome</keyword>
<gene>
    <name evidence="8" type="ORF">VQ03_12495</name>
</gene>
<feature type="transmembrane region" description="Helical" evidence="6">
    <location>
        <begin position="289"/>
        <end position="313"/>
    </location>
</feature>
<evidence type="ECO:0000256" key="4">
    <source>
        <dbReference type="ARBA" id="ARBA00022989"/>
    </source>
</evidence>
<organism evidence="8 9">
    <name type="scientific">Methylobacterium tarhaniae</name>
    <dbReference type="NCBI Taxonomy" id="1187852"/>
    <lineage>
        <taxon>Bacteria</taxon>
        <taxon>Pseudomonadati</taxon>
        <taxon>Pseudomonadota</taxon>
        <taxon>Alphaproteobacteria</taxon>
        <taxon>Hyphomicrobiales</taxon>
        <taxon>Methylobacteriaceae</taxon>
        <taxon>Methylobacterium</taxon>
    </lineage>
</organism>
<dbReference type="AlphaFoldDB" id="A0A0J6T872"/>
<feature type="domain" description="Type II secretion system protein GspF" evidence="7">
    <location>
        <begin position="156"/>
        <end position="277"/>
    </location>
</feature>
<dbReference type="PATRIC" id="fig|1187852.3.peg.6439"/>
<evidence type="ECO:0000313" key="8">
    <source>
        <dbReference type="EMBL" id="KMO41778.1"/>
    </source>
</evidence>
<evidence type="ECO:0000259" key="7">
    <source>
        <dbReference type="Pfam" id="PF00482"/>
    </source>
</evidence>
<evidence type="ECO:0000256" key="2">
    <source>
        <dbReference type="ARBA" id="ARBA00022475"/>
    </source>
</evidence>
<dbReference type="InterPro" id="IPR042094">
    <property type="entry name" value="T2SS_GspF_sf"/>
</dbReference>
<name>A0A0J6T872_9HYPH</name>
<keyword evidence="2" id="KW-1003">Cell membrane</keyword>
<feature type="transmembrane region" description="Helical" evidence="6">
    <location>
        <begin position="6"/>
        <end position="29"/>
    </location>
</feature>
<dbReference type="EMBL" id="LABZ01000078">
    <property type="protein sequence ID" value="KMO41778.1"/>
    <property type="molecule type" value="Genomic_DNA"/>
</dbReference>
<keyword evidence="4 6" id="KW-1133">Transmembrane helix</keyword>
<feature type="transmembrane region" description="Helical" evidence="6">
    <location>
        <begin position="118"/>
        <end position="136"/>
    </location>
</feature>
<evidence type="ECO:0000256" key="5">
    <source>
        <dbReference type="ARBA" id="ARBA00023136"/>
    </source>
</evidence>
<dbReference type="PANTHER" id="PTHR35007:SF1">
    <property type="entry name" value="PILUS ASSEMBLY PROTEIN"/>
    <property type="match status" value="1"/>
</dbReference>